<evidence type="ECO:0000313" key="3">
    <source>
        <dbReference type="Proteomes" id="UP000219072"/>
    </source>
</evidence>
<evidence type="ECO:0000259" key="1">
    <source>
        <dbReference type="Pfam" id="PF03435"/>
    </source>
</evidence>
<dbReference type="SUPFAM" id="SSF51735">
    <property type="entry name" value="NAD(P)-binding Rossmann-fold domains"/>
    <property type="match status" value="1"/>
</dbReference>
<sequence length="380" mass="39820">MIAVLGASGEVGRHAVALLARARSRPLRLGARDPGAVHVDAAWRDVEVTAVDATDPASLAAFCRGQRVVLNCAGPSYLLKETVARAALAAGADYVDVLGDDPVAEALGDAGVPTEGRRVVLSAGTVPGLSGLLPRHLLDTRPAGATAPTALTVHAGGLERATRTVAADILLSLRDGGPDGEPYGHALAMWRQGRRQDKALRVEEDAEVPFFPGRVTTQPLLTAEVQRLAADLRLAEARWYNVFPGGQIRSLFAALPTLPVDTETRRQEAVDRIIRAGAIDLAGRAPYYRLVVELSGPEWSRTVVVRADDSYRLTGAVAAVTVGEVLADRVAPGLHFAARVLRPAGVLAALERTGAAEFARFTTAAPDGAPAVGAFEDGAL</sequence>
<dbReference type="InterPro" id="IPR005097">
    <property type="entry name" value="Sacchrp_dh_NADP-bd"/>
</dbReference>
<dbReference type="PANTHER" id="PTHR43781:SF1">
    <property type="entry name" value="SACCHAROPINE DEHYDROGENASE"/>
    <property type="match status" value="1"/>
</dbReference>
<dbReference type="Proteomes" id="UP000219072">
    <property type="component" value="Unassembled WGS sequence"/>
</dbReference>
<gene>
    <name evidence="2" type="ORF">SAMN06297387_10738</name>
</gene>
<evidence type="ECO:0000313" key="2">
    <source>
        <dbReference type="EMBL" id="SOD62665.1"/>
    </source>
</evidence>
<dbReference type="PANTHER" id="PTHR43781">
    <property type="entry name" value="SACCHAROPINE DEHYDROGENASE"/>
    <property type="match status" value="1"/>
</dbReference>
<dbReference type="Gene3D" id="3.40.50.720">
    <property type="entry name" value="NAD(P)-binding Rossmann-like Domain"/>
    <property type="match status" value="1"/>
</dbReference>
<feature type="domain" description="Saccharopine dehydrogenase NADP binding" evidence="1">
    <location>
        <begin position="2"/>
        <end position="97"/>
    </location>
</feature>
<dbReference type="EMBL" id="OCNE01000007">
    <property type="protein sequence ID" value="SOD62665.1"/>
    <property type="molecule type" value="Genomic_DNA"/>
</dbReference>
<organism evidence="2 3">
    <name type="scientific">Streptomyces zhaozhouensis</name>
    <dbReference type="NCBI Taxonomy" id="1300267"/>
    <lineage>
        <taxon>Bacteria</taxon>
        <taxon>Bacillati</taxon>
        <taxon>Actinomycetota</taxon>
        <taxon>Actinomycetes</taxon>
        <taxon>Kitasatosporales</taxon>
        <taxon>Streptomycetaceae</taxon>
        <taxon>Streptomyces</taxon>
    </lineage>
</organism>
<proteinExistence type="predicted"/>
<reference evidence="2 3" key="1">
    <citation type="submission" date="2017-09" db="EMBL/GenBank/DDBJ databases">
        <authorList>
            <person name="Ehlers B."/>
            <person name="Leendertz F.H."/>
        </authorList>
    </citation>
    <scope>NUCLEOTIDE SEQUENCE [LARGE SCALE GENOMIC DNA]</scope>
    <source>
        <strain evidence="2 3">CGMCC 4.7095</strain>
    </source>
</reference>
<dbReference type="OrthoDB" id="4414717at2"/>
<protein>
    <submittedName>
        <fullName evidence="2">Saccharopine dehydrogenase NADP binding domain-containing protein</fullName>
    </submittedName>
</protein>
<name>A0A286DVG7_9ACTN</name>
<dbReference type="InterPro" id="IPR036291">
    <property type="entry name" value="NAD(P)-bd_dom_sf"/>
</dbReference>
<dbReference type="Pfam" id="PF03435">
    <property type="entry name" value="Sacchrp_dh_NADP"/>
    <property type="match status" value="1"/>
</dbReference>
<dbReference type="RefSeq" id="WP_097231138.1">
    <property type="nucleotide sequence ID" value="NZ_OCNE01000007.1"/>
</dbReference>
<keyword evidence="3" id="KW-1185">Reference proteome</keyword>
<accession>A0A286DVG7</accession>
<dbReference type="AlphaFoldDB" id="A0A286DVG7"/>